<accession>A0A9R0W158</accession>
<sequence length="112" mass="12746">MGINTVCCSAMWSLHVSPWTSVARRFFHSGSGRLRFLEDNLPHGPKALLSTSHMATWENQVGIRFSCLDGESPQHELGNQSFSWFSMQQRRCGAISLKRTMQLQNCRRQEGC</sequence>
<organism evidence="1 2">
    <name type="scientific">Triticum turgidum subsp. durum</name>
    <name type="common">Durum wheat</name>
    <name type="synonym">Triticum durum</name>
    <dbReference type="NCBI Taxonomy" id="4567"/>
    <lineage>
        <taxon>Eukaryota</taxon>
        <taxon>Viridiplantae</taxon>
        <taxon>Streptophyta</taxon>
        <taxon>Embryophyta</taxon>
        <taxon>Tracheophyta</taxon>
        <taxon>Spermatophyta</taxon>
        <taxon>Magnoliopsida</taxon>
        <taxon>Liliopsida</taxon>
        <taxon>Poales</taxon>
        <taxon>Poaceae</taxon>
        <taxon>BOP clade</taxon>
        <taxon>Pooideae</taxon>
        <taxon>Triticodae</taxon>
        <taxon>Triticeae</taxon>
        <taxon>Triticinae</taxon>
        <taxon>Triticum</taxon>
    </lineage>
</organism>
<dbReference type="Gramene" id="TRITD4Av1G147190.1">
    <property type="protein sequence ID" value="TRITD4Av1G147190.1"/>
    <property type="gene ID" value="TRITD4Av1G147190"/>
</dbReference>
<proteinExistence type="predicted"/>
<keyword evidence="2" id="KW-1185">Reference proteome</keyword>
<protein>
    <submittedName>
        <fullName evidence="1">Uncharacterized protein</fullName>
    </submittedName>
</protein>
<evidence type="ECO:0000313" key="2">
    <source>
        <dbReference type="Proteomes" id="UP000324705"/>
    </source>
</evidence>
<dbReference type="AlphaFoldDB" id="A0A9R0W158"/>
<dbReference type="EMBL" id="LT934117">
    <property type="protein sequence ID" value="VAH92890.1"/>
    <property type="molecule type" value="Genomic_DNA"/>
</dbReference>
<gene>
    <name evidence="1" type="ORF">TRITD_4Av1G147190</name>
</gene>
<reference evidence="1 2" key="1">
    <citation type="submission" date="2017-09" db="EMBL/GenBank/DDBJ databases">
        <authorList>
            <consortium name="International Durum Wheat Genome Sequencing Consortium (IDWGSC)"/>
            <person name="Milanesi L."/>
        </authorList>
    </citation>
    <scope>NUCLEOTIDE SEQUENCE [LARGE SCALE GENOMIC DNA]</scope>
    <source>
        <strain evidence="2">cv. Svevo</strain>
    </source>
</reference>
<dbReference type="Proteomes" id="UP000324705">
    <property type="component" value="Chromosome 4A"/>
</dbReference>
<name>A0A9R0W158_TRITD</name>
<evidence type="ECO:0000313" key="1">
    <source>
        <dbReference type="EMBL" id="VAH92890.1"/>
    </source>
</evidence>